<gene>
    <name evidence="6" type="ORF">Aple_000690</name>
</gene>
<evidence type="ECO:0000256" key="1">
    <source>
        <dbReference type="ARBA" id="ARBA00005695"/>
    </source>
</evidence>
<dbReference type="Pfam" id="PF00496">
    <property type="entry name" value="SBP_bac_5"/>
    <property type="match status" value="1"/>
</dbReference>
<accession>A0A5M3X7U0</accession>
<evidence type="ECO:0000256" key="3">
    <source>
        <dbReference type="ARBA" id="ARBA00022729"/>
    </source>
</evidence>
<dbReference type="InterPro" id="IPR000914">
    <property type="entry name" value="SBP_5_dom"/>
</dbReference>
<dbReference type="PROSITE" id="PS51257">
    <property type="entry name" value="PROKAR_LIPOPROTEIN"/>
    <property type="match status" value="1"/>
</dbReference>
<dbReference type="Gene3D" id="3.40.190.10">
    <property type="entry name" value="Periplasmic binding protein-like II"/>
    <property type="match status" value="1"/>
</dbReference>
<dbReference type="PIRSF" id="PIRSF002741">
    <property type="entry name" value="MppA"/>
    <property type="match status" value="1"/>
</dbReference>
<dbReference type="GO" id="GO:0015833">
    <property type="term" value="P:peptide transport"/>
    <property type="evidence" value="ECO:0007669"/>
    <property type="project" value="TreeGrafter"/>
</dbReference>
<keyword evidence="3 4" id="KW-0732">Signal</keyword>
<dbReference type="Proteomes" id="UP000377595">
    <property type="component" value="Unassembled WGS sequence"/>
</dbReference>
<evidence type="ECO:0000256" key="2">
    <source>
        <dbReference type="ARBA" id="ARBA00022448"/>
    </source>
</evidence>
<dbReference type="SUPFAM" id="SSF53850">
    <property type="entry name" value="Periplasmic binding protein-like II"/>
    <property type="match status" value="1"/>
</dbReference>
<dbReference type="GO" id="GO:0043190">
    <property type="term" value="C:ATP-binding cassette (ABC) transporter complex"/>
    <property type="evidence" value="ECO:0007669"/>
    <property type="project" value="InterPro"/>
</dbReference>
<dbReference type="EMBL" id="BLAF01000004">
    <property type="protein sequence ID" value="GES17174.1"/>
    <property type="molecule type" value="Genomic_DNA"/>
</dbReference>
<proteinExistence type="inferred from homology"/>
<feature type="domain" description="Solute-binding protein family 5" evidence="5">
    <location>
        <begin position="82"/>
        <end position="447"/>
    </location>
</feature>
<dbReference type="GO" id="GO:1904680">
    <property type="term" value="F:peptide transmembrane transporter activity"/>
    <property type="evidence" value="ECO:0007669"/>
    <property type="project" value="TreeGrafter"/>
</dbReference>
<dbReference type="Gene3D" id="3.90.76.10">
    <property type="entry name" value="Dipeptide-binding Protein, Domain 1"/>
    <property type="match status" value="1"/>
</dbReference>
<evidence type="ECO:0000313" key="7">
    <source>
        <dbReference type="Proteomes" id="UP000377595"/>
    </source>
</evidence>
<sequence length="539" mass="56762">MTTTGLRGTQSRTRIRICALMTSALVALTACTGGAGQSADLTVIKMLTPTLSSVLDPRQSSGPASGALLIALEPLLRYKGGELTPLLASAMEVPEPTSYVFTIRTGVTFWDGKPFTAEDAAFSIGLHVGDDSGSVNASLFSLVTAVEVTAKDRVTITLSEPDPQFAAGVAQIGMVSKAFYGEHGDKVGTADVLNLGTGPYKFKSFRPARELVYEPAAGYWGQGDAHFTSLTLSVVTDEAARLNALQSGEYDGMFGVPLPQVDSVAALKSLRLSSSPDLSVYKFNLNVATKPWDDIHLRRAFQLAVNREAIIKGALRGKAVLAPTIVPETTMAELAGEDATAAAFAALGDGIRFDLDTARAELAKSSVPGGLQTEVLVTGSDPTLALVVQTAAQDLSKIGIDLKVREVDDQTYYASVYFGRKTGGVSIDLFSGSTPDASNLPTYIISGGNALTGGGSGTNISDYVNTRVDALLGESRLLGVDDPARGAKLLEALETAQTDVPYVPIAFPEVYMAARQGLDVSTLDTFWWLTMWPETLAGA</sequence>
<comment type="similarity">
    <text evidence="1">Belongs to the bacterial solute-binding protein 5 family.</text>
</comment>
<dbReference type="PANTHER" id="PTHR30290:SF9">
    <property type="entry name" value="OLIGOPEPTIDE-BINDING PROTEIN APPA"/>
    <property type="match status" value="1"/>
</dbReference>
<evidence type="ECO:0000259" key="5">
    <source>
        <dbReference type="Pfam" id="PF00496"/>
    </source>
</evidence>
<reference evidence="6 7" key="1">
    <citation type="submission" date="2019-10" db="EMBL/GenBank/DDBJ databases">
        <title>Whole genome shotgun sequence of Acrocarpospora pleiomorpha NBRC 16267.</title>
        <authorList>
            <person name="Ichikawa N."/>
            <person name="Kimura A."/>
            <person name="Kitahashi Y."/>
            <person name="Komaki H."/>
            <person name="Oguchi A."/>
        </authorList>
    </citation>
    <scope>NUCLEOTIDE SEQUENCE [LARGE SCALE GENOMIC DNA]</scope>
    <source>
        <strain evidence="6 7">NBRC 16267</strain>
    </source>
</reference>
<dbReference type="PANTHER" id="PTHR30290">
    <property type="entry name" value="PERIPLASMIC BINDING COMPONENT OF ABC TRANSPORTER"/>
    <property type="match status" value="1"/>
</dbReference>
<feature type="chain" id="PRO_5038414798" evidence="4">
    <location>
        <begin position="30"/>
        <end position="539"/>
    </location>
</feature>
<protein>
    <submittedName>
        <fullName evidence="6">ABC transporter substrate-binding protein</fullName>
    </submittedName>
</protein>
<dbReference type="Gene3D" id="3.10.105.10">
    <property type="entry name" value="Dipeptide-binding Protein, Domain 3"/>
    <property type="match status" value="1"/>
</dbReference>
<comment type="caution">
    <text evidence="6">The sequence shown here is derived from an EMBL/GenBank/DDBJ whole genome shotgun (WGS) entry which is preliminary data.</text>
</comment>
<name>A0A5M3X7U0_9ACTN</name>
<keyword evidence="2" id="KW-0813">Transport</keyword>
<keyword evidence="7" id="KW-1185">Reference proteome</keyword>
<evidence type="ECO:0000313" key="6">
    <source>
        <dbReference type="EMBL" id="GES17174.1"/>
    </source>
</evidence>
<dbReference type="InterPro" id="IPR039424">
    <property type="entry name" value="SBP_5"/>
</dbReference>
<dbReference type="InterPro" id="IPR030678">
    <property type="entry name" value="Peptide/Ni-bd"/>
</dbReference>
<evidence type="ECO:0000256" key="4">
    <source>
        <dbReference type="SAM" id="SignalP"/>
    </source>
</evidence>
<dbReference type="AlphaFoldDB" id="A0A5M3X7U0"/>
<feature type="signal peptide" evidence="4">
    <location>
        <begin position="1"/>
        <end position="29"/>
    </location>
</feature>
<dbReference type="GO" id="GO:0042597">
    <property type="term" value="C:periplasmic space"/>
    <property type="evidence" value="ECO:0007669"/>
    <property type="project" value="UniProtKB-ARBA"/>
</dbReference>
<organism evidence="6 7">
    <name type="scientific">Acrocarpospora pleiomorpha</name>
    <dbReference type="NCBI Taxonomy" id="90975"/>
    <lineage>
        <taxon>Bacteria</taxon>
        <taxon>Bacillati</taxon>
        <taxon>Actinomycetota</taxon>
        <taxon>Actinomycetes</taxon>
        <taxon>Streptosporangiales</taxon>
        <taxon>Streptosporangiaceae</taxon>
        <taxon>Acrocarpospora</taxon>
    </lineage>
</organism>
<dbReference type="CDD" id="cd00995">
    <property type="entry name" value="PBP2_NikA_DppA_OppA_like"/>
    <property type="match status" value="1"/>
</dbReference>